<dbReference type="Pfam" id="PF00875">
    <property type="entry name" value="DNA_photolyase"/>
    <property type="match status" value="1"/>
</dbReference>
<dbReference type="Gene3D" id="1.25.40.80">
    <property type="match status" value="1"/>
</dbReference>
<dbReference type="STRING" id="325452.A0A421H2K1"/>
<sequence length="761" mass="85496">MAGKKRQRSPTAASAAQILDHERQICRQHDEPTVKDDSDTSHSPPSSTQQENDQSKLNHLATDVRGSSSNSNRSTVDTIESPSAIDSEASQVASETAQQVKLIKEDAELPKRRALVWFRRDLRIHDNLALAAAIQAQESLQRNEGEEMALLPIYILHRPNHLRCGPIRFQFLLESIEDLVESIAEIKGRLLVVRGDAEKVLEVVFAAWGITDLFFEEAVMPYGVARDDRVRDIAASLDVNVTSSRGVTLYDPHEIIRLNGGQAPTDYKRLLAITNLMGMPGNPLLAPVELSHAERFTDDQLLILLKDFCHDNLHLAETIAGINTGLFAVPPLSVFGLTPQIPHTFIYGGETKALQALDAFCEDNQCVGFFEKPNTSPVSVDAPSTTSLSPYVTFGCLSAREFFTRVMVIQLEFKERPARPPQVTLEGQLMWREFFYCYAASVPHFDSQEHNPFCKQIDWKLRDEEHVLKPDLDRQDIIAKGADEKTALEHFQCWKEGRTGFPWIDAVMTQINQEGWTHHAGRHAVACFLTRGLLYISWLRGAAYFQEKLIDMDWPLNIGNWLWVSASAFFTKFDRVKSPSTFPQQFDSEGKFIRKYIPALKDMPDKFVYEPWKASMKVQKAAGCLIGKDYPFPIVDAKLAIERRSEDEVLELLQPLVNAFGQAFGSDNVDTLFEVTMVTKDGGSDVVPMVEVQLPPQWVVAPSELLEGNRHVDDFDPTAINKGLQRFAKAQIAIPLLTDTNDLFAVDVAGRRGLALRDEMH</sequence>
<dbReference type="Proteomes" id="UP000285883">
    <property type="component" value="Unassembled WGS sequence"/>
</dbReference>
<reference evidence="11 12" key="2">
    <citation type="submission" date="2018-07" db="EMBL/GenBank/DDBJ databases">
        <title>Genome sequencing of oomycete isolates from Chile give support for New Zealand origin for Phytophthora kernoviae and make available the first Nothophytophthora sp. genome.</title>
        <authorList>
            <person name="Studholme D.J."/>
            <person name="Sanfuentes E."/>
            <person name="Panda P."/>
            <person name="Hill R."/>
            <person name="Sambles C."/>
            <person name="Grant M."/>
            <person name="Williams N.M."/>
            <person name="Mcdougal R.L."/>
        </authorList>
    </citation>
    <scope>NUCLEOTIDE SEQUENCE [LARGE SCALE GENOMIC DNA]</scope>
    <source>
        <strain evidence="9">Chile2</strain>
        <strain evidence="10">Chile4</strain>
    </source>
</reference>
<dbReference type="InterPro" id="IPR006050">
    <property type="entry name" value="DNA_photolyase_N"/>
</dbReference>
<organism evidence="10 11">
    <name type="scientific">Phytophthora kernoviae</name>
    <dbReference type="NCBI Taxonomy" id="325452"/>
    <lineage>
        <taxon>Eukaryota</taxon>
        <taxon>Sar</taxon>
        <taxon>Stramenopiles</taxon>
        <taxon>Oomycota</taxon>
        <taxon>Peronosporomycetes</taxon>
        <taxon>Peronosporales</taxon>
        <taxon>Peronosporaceae</taxon>
        <taxon>Phytophthora</taxon>
    </lineage>
</organism>
<dbReference type="Pfam" id="PF03441">
    <property type="entry name" value="FAD_binding_7"/>
    <property type="match status" value="1"/>
</dbReference>
<feature type="site" description="Electron transfer via tryptophanyl radical" evidence="5">
    <location>
        <position position="538"/>
    </location>
</feature>
<feature type="domain" description="Photolyase/cryptochrome alpha/beta" evidence="7">
    <location>
        <begin position="112"/>
        <end position="249"/>
    </location>
</feature>
<evidence type="ECO:0000313" key="11">
    <source>
        <dbReference type="Proteomes" id="UP000285624"/>
    </source>
</evidence>
<dbReference type="GO" id="GO:0005634">
    <property type="term" value="C:nucleus"/>
    <property type="evidence" value="ECO:0007669"/>
    <property type="project" value="TreeGrafter"/>
</dbReference>
<dbReference type="InterPro" id="IPR002081">
    <property type="entry name" value="Cryptochrome/DNA_photolyase_1"/>
</dbReference>
<dbReference type="InterPro" id="IPR036134">
    <property type="entry name" value="Crypto/Photolyase_FAD-like_sf"/>
</dbReference>
<dbReference type="PROSITE" id="PS51645">
    <property type="entry name" value="PHR_CRY_ALPHA_BETA"/>
    <property type="match status" value="1"/>
</dbReference>
<dbReference type="GO" id="GO:0043153">
    <property type="term" value="P:entrainment of circadian clock by photoperiod"/>
    <property type="evidence" value="ECO:0007669"/>
    <property type="project" value="TreeGrafter"/>
</dbReference>
<feature type="binding site" evidence="4">
    <location>
        <begin position="428"/>
        <end position="435"/>
    </location>
    <ligand>
        <name>FAD</name>
        <dbReference type="ChEBI" id="CHEBI:57692"/>
    </ligand>
</feature>
<dbReference type="EMBL" id="MAYM02000859">
    <property type="protein sequence ID" value="RLN32161.1"/>
    <property type="molecule type" value="Genomic_DNA"/>
</dbReference>
<keyword evidence="2 4" id="KW-0285">Flavoprotein</keyword>
<evidence type="ECO:0000313" key="10">
    <source>
        <dbReference type="EMBL" id="RLN85570.1"/>
    </source>
</evidence>
<evidence type="ECO:0000259" key="7">
    <source>
        <dbReference type="PROSITE" id="PS51645"/>
    </source>
</evidence>
<feature type="binding site" evidence="4">
    <location>
        <begin position="385"/>
        <end position="389"/>
    </location>
    <ligand>
        <name>FAD</name>
        <dbReference type="ChEBI" id="CHEBI:57692"/>
    </ligand>
</feature>
<dbReference type="GO" id="GO:0071949">
    <property type="term" value="F:FAD binding"/>
    <property type="evidence" value="ECO:0007669"/>
    <property type="project" value="TreeGrafter"/>
</dbReference>
<dbReference type="Gene3D" id="1.10.579.10">
    <property type="entry name" value="DNA Cyclobutane Dipyrimidine Photolyase, subunit A, domain 3"/>
    <property type="match status" value="1"/>
</dbReference>
<accession>A0A421H2K1</accession>
<keyword evidence="3 4" id="KW-0274">FAD</keyword>
<dbReference type="AlphaFoldDB" id="A0A421H2K1"/>
<feature type="site" description="Electron transfer via tryptophanyl radical" evidence="5">
    <location>
        <position position="459"/>
    </location>
</feature>
<dbReference type="Proteomes" id="UP000285624">
    <property type="component" value="Unassembled WGS sequence"/>
</dbReference>
<comment type="similarity">
    <text evidence="1">Belongs to the DNA photolyase class-1 family.</text>
</comment>
<feature type="compositionally biased region" description="Basic and acidic residues" evidence="6">
    <location>
        <begin position="19"/>
        <end position="40"/>
    </location>
</feature>
<evidence type="ECO:0000256" key="5">
    <source>
        <dbReference type="PIRSR" id="PIRSR602081-2"/>
    </source>
</evidence>
<evidence type="ECO:0000313" key="9">
    <source>
        <dbReference type="EMBL" id="RLN32161.1"/>
    </source>
</evidence>
<dbReference type="GO" id="GO:0003677">
    <property type="term" value="F:DNA binding"/>
    <property type="evidence" value="ECO:0007669"/>
    <property type="project" value="TreeGrafter"/>
</dbReference>
<feature type="site" description="Electron transfer via tryptophanyl radical" evidence="5">
    <location>
        <position position="561"/>
    </location>
</feature>
<dbReference type="InterPro" id="IPR014729">
    <property type="entry name" value="Rossmann-like_a/b/a_fold"/>
</dbReference>
<dbReference type="GO" id="GO:0005737">
    <property type="term" value="C:cytoplasm"/>
    <property type="evidence" value="ECO:0007669"/>
    <property type="project" value="TreeGrafter"/>
</dbReference>
<comment type="caution">
    <text evidence="10">The sequence shown here is derived from an EMBL/GenBank/DDBJ whole genome shotgun (WGS) entry which is preliminary data.</text>
</comment>
<evidence type="ECO:0000313" key="8">
    <source>
        <dbReference type="EMBL" id="KAG2524767.1"/>
    </source>
</evidence>
<feature type="binding site" evidence="4">
    <location>
        <begin position="551"/>
        <end position="553"/>
    </location>
    <ligand>
        <name>FAD</name>
        <dbReference type="ChEBI" id="CHEBI:57692"/>
    </ligand>
</feature>
<feature type="compositionally biased region" description="Polar residues" evidence="6">
    <location>
        <begin position="65"/>
        <end position="81"/>
    </location>
</feature>
<gene>
    <name evidence="9" type="ORF">BBI17_001670</name>
    <name evidence="10" type="ORF">BBO99_00000468</name>
    <name evidence="8" type="ORF">JM18_005243</name>
</gene>
<dbReference type="GO" id="GO:0003904">
    <property type="term" value="F:deoxyribodipyrimidine photo-lyase activity"/>
    <property type="evidence" value="ECO:0007669"/>
    <property type="project" value="TreeGrafter"/>
</dbReference>
<dbReference type="Gene3D" id="3.40.50.620">
    <property type="entry name" value="HUPs"/>
    <property type="match status" value="1"/>
</dbReference>
<dbReference type="PANTHER" id="PTHR11455:SF9">
    <property type="entry name" value="CRYPTOCHROME CIRCADIAN CLOCK 5 ISOFORM X1"/>
    <property type="match status" value="1"/>
</dbReference>
<evidence type="ECO:0000256" key="4">
    <source>
        <dbReference type="PIRSR" id="PIRSR602081-1"/>
    </source>
</evidence>
<protein>
    <recommendedName>
        <fullName evidence="7">Photolyase/cryptochrome alpha/beta domain-containing protein</fullName>
    </recommendedName>
</protein>
<reference evidence="8" key="1">
    <citation type="journal article" date="2015" name="Genom Data">
        <title>Genome sequences of six Phytophthora species associated with forests in New Zealand.</title>
        <authorList>
            <person name="Studholme D.J."/>
            <person name="McDougal R.L."/>
            <person name="Sambles C."/>
            <person name="Hansen E."/>
            <person name="Hardy G."/>
            <person name="Grant M."/>
            <person name="Ganley R.J."/>
            <person name="Williams N.M."/>
        </authorList>
    </citation>
    <scope>NUCLEOTIDE SEQUENCE</scope>
    <source>
        <strain evidence="8">NZFS 3630</strain>
    </source>
</reference>
<dbReference type="PANTHER" id="PTHR11455">
    <property type="entry name" value="CRYPTOCHROME"/>
    <property type="match status" value="1"/>
</dbReference>
<evidence type="ECO:0000313" key="12">
    <source>
        <dbReference type="Proteomes" id="UP000285883"/>
    </source>
</evidence>
<dbReference type="InterPro" id="IPR036155">
    <property type="entry name" value="Crypto/Photolyase_N_sf"/>
</dbReference>
<evidence type="ECO:0000256" key="1">
    <source>
        <dbReference type="ARBA" id="ARBA00005862"/>
    </source>
</evidence>
<dbReference type="SUPFAM" id="SSF48173">
    <property type="entry name" value="Cryptochrome/photolyase FAD-binding domain"/>
    <property type="match status" value="1"/>
</dbReference>
<dbReference type="InterPro" id="IPR005101">
    <property type="entry name" value="Cryptochr/Photolyase_FAD-bd"/>
</dbReference>
<keyword evidence="11" id="KW-1185">Reference proteome</keyword>
<reference evidence="8" key="3">
    <citation type="submission" date="2020-06" db="EMBL/GenBank/DDBJ databases">
        <authorList>
            <person name="Studholme D.J."/>
        </authorList>
    </citation>
    <scope>NUCLEOTIDE SEQUENCE</scope>
    <source>
        <strain evidence="8">NZFS 3630</strain>
    </source>
</reference>
<evidence type="ECO:0000256" key="3">
    <source>
        <dbReference type="ARBA" id="ARBA00022827"/>
    </source>
</evidence>
<dbReference type="GO" id="GO:0032922">
    <property type="term" value="P:circadian regulation of gene expression"/>
    <property type="evidence" value="ECO:0007669"/>
    <property type="project" value="TreeGrafter"/>
</dbReference>
<evidence type="ECO:0000256" key="6">
    <source>
        <dbReference type="SAM" id="MobiDB-lite"/>
    </source>
</evidence>
<dbReference type="EMBL" id="JPWU03000145">
    <property type="protein sequence ID" value="KAG2524767.1"/>
    <property type="molecule type" value="Genomic_DNA"/>
</dbReference>
<comment type="cofactor">
    <cofactor evidence="4">
        <name>FAD</name>
        <dbReference type="ChEBI" id="CHEBI:57692"/>
    </cofactor>
    <text evidence="4">Binds 1 FAD per subunit.</text>
</comment>
<dbReference type="EMBL" id="MBDN02000007">
    <property type="protein sequence ID" value="RLN85570.1"/>
    <property type="molecule type" value="Genomic_DNA"/>
</dbReference>
<dbReference type="Proteomes" id="UP000792063">
    <property type="component" value="Unassembled WGS sequence"/>
</dbReference>
<name>A0A421H2K1_9STRA</name>
<dbReference type="SUPFAM" id="SSF52425">
    <property type="entry name" value="Cryptochrome/photolyase, N-terminal domain"/>
    <property type="match status" value="1"/>
</dbReference>
<evidence type="ECO:0000256" key="2">
    <source>
        <dbReference type="ARBA" id="ARBA00022630"/>
    </source>
</evidence>
<feature type="region of interest" description="Disordered" evidence="6">
    <location>
        <begin position="1"/>
        <end position="92"/>
    </location>
</feature>
<proteinExistence type="inferred from homology"/>